<feature type="transmembrane region" description="Helical" evidence="2">
    <location>
        <begin position="160"/>
        <end position="182"/>
    </location>
</feature>
<dbReference type="OrthoDB" id="2693038at2759"/>
<dbReference type="RefSeq" id="XP_041195601.1">
    <property type="nucleotide sequence ID" value="XM_041335058.1"/>
</dbReference>
<sequence length="397" mass="40558">MDAHDTRRDGLGNLLGGNDDPTSGSTGSSGSESGPNEDPFGGVASAFSSMIDGGAATTSTSSSSSITTAQKSSSSSTSTPSASTPSTTSSSVSTPNSIPTPTPTLVPIPIPTPTPASSASLIVLTSTSGTSVVYVTSTASSSASATAAPQSFLQNKPLEGGVFALVGIVIVIMIFVVVTYTIRRRRRSRLENDITDPITFGPVVIEHYGDEEKGTNTFEKSRLSGSSSGHGHGFGYGPQLAYAPPAVPQYGYYSSQGYEQQAAAYYVPPTQGSIYNLNGAVNAGDAANTSGAANMGGGVDSGGATDTAGSVSTGGANLTRKYSNRKPVPPLLPNPVYDPSQSPVLPSHYYMQNQDVPISPISQSMNLSAPPGDLTTPAPPDDLEDDPYTGMLEVVDH</sequence>
<dbReference type="Proteomes" id="UP000807769">
    <property type="component" value="Unassembled WGS sequence"/>
</dbReference>
<dbReference type="AlphaFoldDB" id="A0A9P7EG21"/>
<organism evidence="3 4">
    <name type="scientific">Suillus subaureus</name>
    <dbReference type="NCBI Taxonomy" id="48587"/>
    <lineage>
        <taxon>Eukaryota</taxon>
        <taxon>Fungi</taxon>
        <taxon>Dikarya</taxon>
        <taxon>Basidiomycota</taxon>
        <taxon>Agaricomycotina</taxon>
        <taxon>Agaricomycetes</taxon>
        <taxon>Agaricomycetidae</taxon>
        <taxon>Boletales</taxon>
        <taxon>Suillineae</taxon>
        <taxon>Suillaceae</taxon>
        <taxon>Suillus</taxon>
    </lineage>
</organism>
<keyword evidence="2" id="KW-0812">Transmembrane</keyword>
<evidence type="ECO:0000313" key="3">
    <source>
        <dbReference type="EMBL" id="KAG1820330.1"/>
    </source>
</evidence>
<gene>
    <name evidence="3" type="ORF">BJ212DRAFT_1339428</name>
</gene>
<keyword evidence="2" id="KW-1133">Transmembrane helix</keyword>
<name>A0A9P7EG21_9AGAM</name>
<proteinExistence type="predicted"/>
<feature type="region of interest" description="Disordered" evidence="1">
    <location>
        <begin position="304"/>
        <end position="347"/>
    </location>
</feature>
<protein>
    <submittedName>
        <fullName evidence="3">Uncharacterized protein</fullName>
    </submittedName>
</protein>
<feature type="compositionally biased region" description="Low complexity" evidence="1">
    <location>
        <begin position="57"/>
        <end position="97"/>
    </location>
</feature>
<accession>A0A9P7EG21</accession>
<feature type="compositionally biased region" description="Low complexity" evidence="1">
    <location>
        <begin position="16"/>
        <end position="37"/>
    </location>
</feature>
<feature type="compositionally biased region" description="Polar residues" evidence="1">
    <location>
        <begin position="307"/>
        <end position="316"/>
    </location>
</feature>
<evidence type="ECO:0000256" key="2">
    <source>
        <dbReference type="SAM" id="Phobius"/>
    </source>
</evidence>
<feature type="compositionally biased region" description="Pro residues" evidence="1">
    <location>
        <begin position="98"/>
        <end position="111"/>
    </location>
</feature>
<comment type="caution">
    <text evidence="3">The sequence shown here is derived from an EMBL/GenBank/DDBJ whole genome shotgun (WGS) entry which is preliminary data.</text>
</comment>
<evidence type="ECO:0000313" key="4">
    <source>
        <dbReference type="Proteomes" id="UP000807769"/>
    </source>
</evidence>
<dbReference type="GeneID" id="64629075"/>
<feature type="region of interest" description="Disordered" evidence="1">
    <location>
        <begin position="360"/>
        <end position="389"/>
    </location>
</feature>
<dbReference type="EMBL" id="JABBWG010000008">
    <property type="protein sequence ID" value="KAG1820330.1"/>
    <property type="molecule type" value="Genomic_DNA"/>
</dbReference>
<feature type="compositionally biased region" description="Basic and acidic residues" evidence="1">
    <location>
        <begin position="1"/>
        <end position="10"/>
    </location>
</feature>
<reference evidence="3" key="1">
    <citation type="journal article" date="2020" name="New Phytol.">
        <title>Comparative genomics reveals dynamic genome evolution in host specialist ectomycorrhizal fungi.</title>
        <authorList>
            <person name="Lofgren L.A."/>
            <person name="Nguyen N.H."/>
            <person name="Vilgalys R."/>
            <person name="Ruytinx J."/>
            <person name="Liao H.L."/>
            <person name="Branco S."/>
            <person name="Kuo A."/>
            <person name="LaButti K."/>
            <person name="Lipzen A."/>
            <person name="Andreopoulos W."/>
            <person name="Pangilinan J."/>
            <person name="Riley R."/>
            <person name="Hundley H."/>
            <person name="Na H."/>
            <person name="Barry K."/>
            <person name="Grigoriev I.V."/>
            <person name="Stajich J.E."/>
            <person name="Kennedy P.G."/>
        </authorList>
    </citation>
    <scope>NUCLEOTIDE SEQUENCE</scope>
    <source>
        <strain evidence="3">MN1</strain>
    </source>
</reference>
<evidence type="ECO:0000256" key="1">
    <source>
        <dbReference type="SAM" id="MobiDB-lite"/>
    </source>
</evidence>
<keyword evidence="2" id="KW-0472">Membrane</keyword>
<feature type="region of interest" description="Disordered" evidence="1">
    <location>
        <begin position="1"/>
        <end position="111"/>
    </location>
</feature>
<keyword evidence="4" id="KW-1185">Reference proteome</keyword>